<dbReference type="EMBL" id="JAFLQW010000042">
    <property type="protein sequence ID" value="MBO0347829.1"/>
    <property type="molecule type" value="Genomic_DNA"/>
</dbReference>
<sequence length="161" mass="18498">MTIIIALNSECLLNLDLSPVQGAIAKLSPDQPFTDPDLSWQFEIDYPRDPSDPRELSEIPEIRLWFIRLDATYPWLPLVLDRQSGEFARYVAMLVPHEFHRTEGIQYNPEALEIFLMNKIFTLAKLLQEHGVPSKSKLISLSQMLGYELDDGFFDLLGIHP</sequence>
<dbReference type="InterPro" id="IPR014946">
    <property type="entry name" value="CRR6"/>
</dbReference>
<accession>A0ABS3FLG8</accession>
<dbReference type="PANTHER" id="PTHR35724:SF1">
    <property type="entry name" value="PROTEIN CHLORORESPIRATORY REDUCTION 6, CHLOROPLASTIC"/>
    <property type="match status" value="1"/>
</dbReference>
<keyword evidence="2" id="KW-1185">Reference proteome</keyword>
<protein>
    <submittedName>
        <fullName evidence="1">CRR6 family NdhI maturation factor</fullName>
    </submittedName>
</protein>
<dbReference type="RefSeq" id="WP_207086404.1">
    <property type="nucleotide sequence ID" value="NZ_JAFLQW010000042.1"/>
</dbReference>
<proteinExistence type="predicted"/>
<evidence type="ECO:0000313" key="2">
    <source>
        <dbReference type="Proteomes" id="UP000664844"/>
    </source>
</evidence>
<dbReference type="NCBIfam" id="NF038024">
    <property type="entry name" value="CRR6_slr1097"/>
    <property type="match status" value="1"/>
</dbReference>
<name>A0ABS3FLG8_9CYAN</name>
<reference evidence="1 2" key="1">
    <citation type="submission" date="2021-03" db="EMBL/GenBank/DDBJ databases">
        <title>Metabolic Capacity of the Antarctic Cyanobacterium Phormidium pseudopriestleyi that Sustains Oxygenic Photosynthesis in the Presence of Hydrogen Sulfide.</title>
        <authorList>
            <person name="Lumian J.E."/>
            <person name="Jungblut A.D."/>
            <person name="Dillon M.L."/>
            <person name="Hawes I."/>
            <person name="Doran P.T."/>
            <person name="Mackey T.J."/>
            <person name="Dick G.J."/>
            <person name="Grettenberger C.L."/>
            <person name="Sumner D.Y."/>
        </authorList>
    </citation>
    <scope>NUCLEOTIDE SEQUENCE [LARGE SCALE GENOMIC DNA]</scope>
    <source>
        <strain evidence="1 2">FRX01</strain>
    </source>
</reference>
<gene>
    <name evidence="1" type="ORF">J0895_01630</name>
</gene>
<dbReference type="Proteomes" id="UP000664844">
    <property type="component" value="Unassembled WGS sequence"/>
</dbReference>
<evidence type="ECO:0000313" key="1">
    <source>
        <dbReference type="EMBL" id="MBO0347829.1"/>
    </source>
</evidence>
<comment type="caution">
    <text evidence="1">The sequence shown here is derived from an EMBL/GenBank/DDBJ whole genome shotgun (WGS) entry which is preliminary data.</text>
</comment>
<organism evidence="1 2">
    <name type="scientific">Phormidium pseudopriestleyi FRX01</name>
    <dbReference type="NCBI Taxonomy" id="1759528"/>
    <lineage>
        <taxon>Bacteria</taxon>
        <taxon>Bacillati</taxon>
        <taxon>Cyanobacteriota</taxon>
        <taxon>Cyanophyceae</taxon>
        <taxon>Oscillatoriophycideae</taxon>
        <taxon>Oscillatoriales</taxon>
        <taxon>Oscillatoriaceae</taxon>
        <taxon>Phormidium</taxon>
    </lineage>
</organism>
<dbReference type="Pfam" id="PF08847">
    <property type="entry name" value="Crr6"/>
    <property type="match status" value="1"/>
</dbReference>
<dbReference type="PANTHER" id="PTHR35724">
    <property type="entry name" value="PROTEIN CHLORORESPIRATORY REDUCTION 6, CHLOROPLASTIC"/>
    <property type="match status" value="1"/>
</dbReference>